<keyword evidence="1 4" id="KW-0808">Transferase</keyword>
<dbReference type="EMBL" id="CP136865">
    <property type="protein sequence ID" value="WOJ98278.1"/>
    <property type="molecule type" value="Genomic_DNA"/>
</dbReference>
<keyword evidence="2" id="KW-0325">Glycoprotein</keyword>
<keyword evidence="5" id="KW-1185">Reference proteome</keyword>
<evidence type="ECO:0000313" key="5">
    <source>
        <dbReference type="Proteomes" id="UP001626549"/>
    </source>
</evidence>
<feature type="domain" description="Sulfotransferase" evidence="3">
    <location>
        <begin position="21"/>
        <end position="204"/>
    </location>
</feature>
<sequence length="278" mass="32022">MDERSVSGDSGKGLKPNFIGIGAQRAASTWLNQCLRQHPEVCLPRKEIRFFNYGYEEGLDSYFRNFEGCEGCKIVGEITPDYYHSSLALDRMARDLPGIKLMYVVRNPIDRAYSQYKLYLDQGAIKSPSFESALEHHPELIEWSMQGSALRNVFERFDEKDVLVVLYDEILNAPSEVLLRIYNFLDIGCEFVPDVLKKRVNRVVLPRTQRVLKRVGMGALIGWVKKFPRLSEWIKDSFYSGAGASLKDETRQLLNAKFRDDVELLENLGGFDLRHWKV</sequence>
<dbReference type="PANTHER" id="PTHR10605:SF56">
    <property type="entry name" value="BIFUNCTIONAL HEPARAN SULFATE N-DEACETYLASE_N-SULFOTRANSFERASE"/>
    <property type="match status" value="1"/>
</dbReference>
<dbReference type="Gene3D" id="3.40.50.300">
    <property type="entry name" value="P-loop containing nucleotide triphosphate hydrolases"/>
    <property type="match status" value="1"/>
</dbReference>
<name>A0ABZ0IFI4_9GAMM</name>
<dbReference type="RefSeq" id="WP_407329578.1">
    <property type="nucleotide sequence ID" value="NZ_CP136865.1"/>
</dbReference>
<dbReference type="InterPro" id="IPR000863">
    <property type="entry name" value="Sulfotransferase_dom"/>
</dbReference>
<evidence type="ECO:0000313" key="4">
    <source>
        <dbReference type="EMBL" id="WOJ98278.1"/>
    </source>
</evidence>
<evidence type="ECO:0000256" key="1">
    <source>
        <dbReference type="ARBA" id="ARBA00022679"/>
    </source>
</evidence>
<protein>
    <submittedName>
        <fullName evidence="4">Sulfotransferase</fullName>
        <ecNumber evidence="4">2.8.2.-</ecNumber>
    </submittedName>
</protein>
<dbReference type="GO" id="GO:0016740">
    <property type="term" value="F:transferase activity"/>
    <property type="evidence" value="ECO:0007669"/>
    <property type="project" value="UniProtKB-KW"/>
</dbReference>
<dbReference type="PANTHER" id="PTHR10605">
    <property type="entry name" value="HEPARAN SULFATE SULFOTRANSFERASE"/>
    <property type="match status" value="1"/>
</dbReference>
<dbReference type="EC" id="2.8.2.-" evidence="4"/>
<evidence type="ECO:0000259" key="3">
    <source>
        <dbReference type="Pfam" id="PF00685"/>
    </source>
</evidence>
<dbReference type="Pfam" id="PF00685">
    <property type="entry name" value="Sulfotransfer_1"/>
    <property type="match status" value="1"/>
</dbReference>
<accession>A0ABZ0IFI4</accession>
<dbReference type="SUPFAM" id="SSF52540">
    <property type="entry name" value="P-loop containing nucleoside triphosphate hydrolases"/>
    <property type="match status" value="1"/>
</dbReference>
<proteinExistence type="predicted"/>
<dbReference type="InterPro" id="IPR037359">
    <property type="entry name" value="NST/OST"/>
</dbReference>
<dbReference type="Proteomes" id="UP001626549">
    <property type="component" value="Chromosome"/>
</dbReference>
<dbReference type="InterPro" id="IPR027417">
    <property type="entry name" value="P-loop_NTPase"/>
</dbReference>
<organism evidence="4 5">
    <name type="scientific">Congregibacter brevis</name>
    <dbReference type="NCBI Taxonomy" id="3081201"/>
    <lineage>
        <taxon>Bacteria</taxon>
        <taxon>Pseudomonadati</taxon>
        <taxon>Pseudomonadota</taxon>
        <taxon>Gammaproteobacteria</taxon>
        <taxon>Cellvibrionales</taxon>
        <taxon>Halieaceae</taxon>
        <taxon>Congregibacter</taxon>
    </lineage>
</organism>
<reference evidence="4 5" key="1">
    <citation type="submission" date="2023-10" db="EMBL/GenBank/DDBJ databases">
        <title>Two novel species belonging to the OM43/NOR5 clade.</title>
        <authorList>
            <person name="Park M."/>
        </authorList>
    </citation>
    <scope>NUCLEOTIDE SEQUENCE [LARGE SCALE GENOMIC DNA]</scope>
    <source>
        <strain evidence="4 5">IMCC45268</strain>
    </source>
</reference>
<evidence type="ECO:0000256" key="2">
    <source>
        <dbReference type="ARBA" id="ARBA00023180"/>
    </source>
</evidence>
<gene>
    <name evidence="4" type="ORF">R0137_06835</name>
</gene>